<keyword evidence="4" id="KW-1185">Reference proteome</keyword>
<evidence type="ECO:0000259" key="2">
    <source>
        <dbReference type="SMART" id="SM00939"/>
    </source>
</evidence>
<comment type="caution">
    <text evidence="3">The sequence shown here is derived from an EMBL/GenBank/DDBJ whole genome shotgun (WGS) entry which is preliminary data.</text>
</comment>
<dbReference type="Pfam" id="PF08530">
    <property type="entry name" value="PepX_C"/>
    <property type="match status" value="1"/>
</dbReference>
<dbReference type="SUPFAM" id="SSF53474">
    <property type="entry name" value="alpha/beta-Hydrolases"/>
    <property type="match status" value="1"/>
</dbReference>
<dbReference type="AlphaFoldDB" id="W4LE92"/>
<dbReference type="EMBL" id="AZHW01000844">
    <property type="protein sequence ID" value="ETW96025.1"/>
    <property type="molecule type" value="Genomic_DNA"/>
</dbReference>
<dbReference type="Proteomes" id="UP000019141">
    <property type="component" value="Unassembled WGS sequence"/>
</dbReference>
<dbReference type="GO" id="GO:0008239">
    <property type="term" value="F:dipeptidyl-peptidase activity"/>
    <property type="evidence" value="ECO:0007669"/>
    <property type="project" value="InterPro"/>
</dbReference>
<protein>
    <recommendedName>
        <fullName evidence="2">Xaa-Pro dipeptidyl-peptidase C-terminal domain-containing protein</fullName>
    </recommendedName>
</protein>
<dbReference type="InterPro" id="IPR008979">
    <property type="entry name" value="Galactose-bd-like_sf"/>
</dbReference>
<evidence type="ECO:0000313" key="3">
    <source>
        <dbReference type="EMBL" id="ETW96025.1"/>
    </source>
</evidence>
<dbReference type="Gene3D" id="1.10.3020.10">
    <property type="entry name" value="alpha-amino acid ester hydrolase ( Helical cap domain)"/>
    <property type="match status" value="1"/>
</dbReference>
<dbReference type="InterPro" id="IPR013736">
    <property type="entry name" value="Xaa-Pro_dipept_C"/>
</dbReference>
<dbReference type="Gene3D" id="2.60.120.260">
    <property type="entry name" value="Galactose-binding domain-like"/>
    <property type="match status" value="1"/>
</dbReference>
<organism evidence="3 4">
    <name type="scientific">Entotheonella factor</name>
    <dbReference type="NCBI Taxonomy" id="1429438"/>
    <lineage>
        <taxon>Bacteria</taxon>
        <taxon>Pseudomonadati</taxon>
        <taxon>Nitrospinota/Tectimicrobiota group</taxon>
        <taxon>Candidatus Tectimicrobiota</taxon>
        <taxon>Candidatus Entotheonellia</taxon>
        <taxon>Candidatus Entotheonellales</taxon>
        <taxon>Candidatus Entotheonellaceae</taxon>
        <taxon>Candidatus Entotheonella</taxon>
    </lineage>
</organism>
<dbReference type="InterPro" id="IPR005674">
    <property type="entry name" value="CocE/Ser_esterase"/>
</dbReference>
<dbReference type="SUPFAM" id="SSF49785">
    <property type="entry name" value="Galactose-binding domain-like"/>
    <property type="match status" value="1"/>
</dbReference>
<feature type="domain" description="Xaa-Pro dipeptidyl-peptidase C-terminal" evidence="2">
    <location>
        <begin position="340"/>
        <end position="593"/>
    </location>
</feature>
<evidence type="ECO:0000313" key="4">
    <source>
        <dbReference type="Proteomes" id="UP000019141"/>
    </source>
</evidence>
<reference evidence="3 4" key="1">
    <citation type="journal article" date="2014" name="Nature">
        <title>An environmental bacterial taxon with a large and distinct metabolic repertoire.</title>
        <authorList>
            <person name="Wilson M.C."/>
            <person name="Mori T."/>
            <person name="Ruckert C."/>
            <person name="Uria A.R."/>
            <person name="Helf M.J."/>
            <person name="Takada K."/>
            <person name="Gernert C."/>
            <person name="Steffens U.A."/>
            <person name="Heycke N."/>
            <person name="Schmitt S."/>
            <person name="Rinke C."/>
            <person name="Helfrich E.J."/>
            <person name="Brachmann A.O."/>
            <person name="Gurgui C."/>
            <person name="Wakimoto T."/>
            <person name="Kracht M."/>
            <person name="Crusemann M."/>
            <person name="Hentschel U."/>
            <person name="Abe I."/>
            <person name="Matsunaga S."/>
            <person name="Kalinowski J."/>
            <person name="Takeyama H."/>
            <person name="Piel J."/>
        </authorList>
    </citation>
    <scope>NUCLEOTIDE SEQUENCE [LARGE SCALE GENOMIC DNA]</scope>
    <source>
        <strain evidence="4">TSY1</strain>
    </source>
</reference>
<name>W4LE92_ENTF1</name>
<dbReference type="Gene3D" id="3.40.50.1820">
    <property type="entry name" value="alpha/beta hydrolase"/>
    <property type="match status" value="1"/>
</dbReference>
<dbReference type="SMART" id="SM00939">
    <property type="entry name" value="PepX_C"/>
    <property type="match status" value="1"/>
</dbReference>
<accession>W4LE92</accession>
<keyword evidence="1" id="KW-0378">Hydrolase</keyword>
<evidence type="ECO:0000256" key="1">
    <source>
        <dbReference type="ARBA" id="ARBA00022801"/>
    </source>
</evidence>
<dbReference type="InterPro" id="IPR029058">
    <property type="entry name" value="AB_hydrolase_fold"/>
</dbReference>
<dbReference type="Pfam" id="PF02129">
    <property type="entry name" value="Peptidase_S15"/>
    <property type="match status" value="1"/>
</dbReference>
<dbReference type="NCBIfam" id="TIGR00976">
    <property type="entry name" value="CocE_NonD"/>
    <property type="match status" value="1"/>
</dbReference>
<feature type="non-terminal residue" evidence="3">
    <location>
        <position position="594"/>
    </location>
</feature>
<gene>
    <name evidence="3" type="ORF">ETSY1_28200</name>
</gene>
<proteinExistence type="predicted"/>
<dbReference type="HOGENOM" id="CLU_015590_5_1_7"/>
<sequence>MKIVDETTGTRGLQTEVEMRDGVKLNTFVYLPARGGPRFPVILQRTPYGITAPQGQAVTDPAHGWLPSADAPMRGSILRGWKAIAARGYAAVYQDTRGRYASGGEDRVYADDAHDGYDTLEWIAAQPWSNQRVGMSGSSAGATTTLAAASTRHPSLRAFFAQVGGSSIYDDVVCEGQSIEMERLWLWVSKNIPGLSPSHKHAAMRQAGATEAMMEASRQAAGACYDRLEAASHAVPPFIHSKDWMHLPLTQHPDFTMWQPFLDEIITHPTPDGFRAAHNFRRTIDIPGFHATTWYDIFLTSVMAAFQEIQARTGTQKLWIGPNAHYFIYQPQFWPRDPYFEWFDHHLKEVKSGLIDEPAVFYSPRAWVEDEASYTPDDWRHADRWPPAGTTVQRLYLTGDGCLGEAPGGEPRTYRYDPRQPNPTLGGRNMLISAGQVDQRPAQALPHYGLIYTGDVLNRDLTLAGEVQVTLHAGSDCPDTDFIAKLIEVMPDGRNMLLMDGVTRAMYRESILDPANPQPQPLEPGGVYAVTVGLGDIHHTVRAGSRLQVDIVSSNFPRRARNTNSGHAVLANDGEADIRVAANTVYHSAATPSF</sequence>
<dbReference type="InterPro" id="IPR000383">
    <property type="entry name" value="Xaa-Pro-like_dom"/>
</dbReference>